<keyword evidence="2" id="KW-1185">Reference proteome</keyword>
<name>A0A183F0S2_9BILA</name>
<evidence type="ECO:0000313" key="2">
    <source>
        <dbReference type="Proteomes" id="UP000271098"/>
    </source>
</evidence>
<sequence>MIETMFSMQPNQLFEATCGSLAELLRKPDSIKAELSAEEFRSLCDLLGKIASSRKDTLTLKMKESIIHCLGFLSSHALQTNLYGQILTQLYATGEIASEPEMHFTIGESIADVAFSESSPMRRNIFTESEETFL</sequence>
<evidence type="ECO:0000313" key="1">
    <source>
        <dbReference type="EMBL" id="VDN49514.1"/>
    </source>
</evidence>
<reference evidence="1 2" key="2">
    <citation type="submission" date="2018-11" db="EMBL/GenBank/DDBJ databases">
        <authorList>
            <consortium name="Pathogen Informatics"/>
        </authorList>
    </citation>
    <scope>NUCLEOTIDE SEQUENCE [LARGE SCALE GENOMIC DNA]</scope>
</reference>
<dbReference type="EMBL" id="UYRT01114432">
    <property type="protein sequence ID" value="VDN49514.1"/>
    <property type="molecule type" value="Genomic_DNA"/>
</dbReference>
<organism evidence="3">
    <name type="scientific">Gongylonema pulchrum</name>
    <dbReference type="NCBI Taxonomy" id="637853"/>
    <lineage>
        <taxon>Eukaryota</taxon>
        <taxon>Metazoa</taxon>
        <taxon>Ecdysozoa</taxon>
        <taxon>Nematoda</taxon>
        <taxon>Chromadorea</taxon>
        <taxon>Rhabditida</taxon>
        <taxon>Spirurina</taxon>
        <taxon>Spiruromorpha</taxon>
        <taxon>Spiruroidea</taxon>
        <taxon>Gongylonematidae</taxon>
        <taxon>Gongylonema</taxon>
    </lineage>
</organism>
<evidence type="ECO:0000313" key="3">
    <source>
        <dbReference type="WBParaSite" id="GPUH_0002684301-mRNA-1"/>
    </source>
</evidence>
<dbReference type="Proteomes" id="UP000271098">
    <property type="component" value="Unassembled WGS sequence"/>
</dbReference>
<gene>
    <name evidence="1" type="ORF">GPUH_LOCUS26813</name>
</gene>
<accession>A0A183F0S2</accession>
<dbReference type="WBParaSite" id="GPUH_0002684301-mRNA-1">
    <property type="protein sequence ID" value="GPUH_0002684301-mRNA-1"/>
    <property type="gene ID" value="GPUH_0002684301"/>
</dbReference>
<dbReference type="AlphaFoldDB" id="A0A183F0S2"/>
<dbReference type="OrthoDB" id="10522986at2759"/>
<protein>
    <submittedName>
        <fullName evidence="3">MIF4G domain-containing protein</fullName>
    </submittedName>
</protein>
<reference evidence="3" key="1">
    <citation type="submission" date="2016-06" db="UniProtKB">
        <authorList>
            <consortium name="WormBaseParasite"/>
        </authorList>
    </citation>
    <scope>IDENTIFICATION</scope>
</reference>
<proteinExistence type="predicted"/>